<dbReference type="AlphaFoldDB" id="A0A841L338"/>
<reference evidence="2 3" key="1">
    <citation type="submission" date="2020-08" db="EMBL/GenBank/DDBJ databases">
        <title>Genomic Encyclopedia of Type Strains, Phase IV (KMG-IV): sequencing the most valuable type-strain genomes for metagenomic binning, comparative biology and taxonomic classification.</title>
        <authorList>
            <person name="Goeker M."/>
        </authorList>
    </citation>
    <scope>NUCLEOTIDE SEQUENCE [LARGE SCALE GENOMIC DNA]</scope>
    <source>
        <strain evidence="2 3">DSM 103526</strain>
    </source>
</reference>
<keyword evidence="1" id="KW-0472">Membrane</keyword>
<feature type="transmembrane region" description="Helical" evidence="1">
    <location>
        <begin position="6"/>
        <end position="22"/>
    </location>
</feature>
<evidence type="ECO:0000313" key="2">
    <source>
        <dbReference type="EMBL" id="MBB6217562.1"/>
    </source>
</evidence>
<evidence type="ECO:0000313" key="3">
    <source>
        <dbReference type="Proteomes" id="UP000579281"/>
    </source>
</evidence>
<feature type="transmembrane region" description="Helical" evidence="1">
    <location>
        <begin position="34"/>
        <end position="53"/>
    </location>
</feature>
<accession>A0A841L338</accession>
<dbReference type="EMBL" id="JACHEN010000025">
    <property type="protein sequence ID" value="MBB6217562.1"/>
    <property type="molecule type" value="Genomic_DNA"/>
</dbReference>
<feature type="transmembrane region" description="Helical" evidence="1">
    <location>
        <begin position="213"/>
        <end position="231"/>
    </location>
</feature>
<feature type="transmembrane region" description="Helical" evidence="1">
    <location>
        <begin position="183"/>
        <end position="201"/>
    </location>
</feature>
<sequence>MVLGTIVNALAIVGGSIIGLIFGGRIPEKYNDTVMKSMGLAIILLGLLGGLKIQDQDVLLVLFSLAIGSLVGEYLCIEDHLESLGKWIERKMGKAEGGIAKGFVTASLLYCVGSMAIVGSLESGLVGNHQTLYTKAVLDGITSIAFTSTMGIGVMLSAVAVFVYQGLITMTASVMKVFLIDEVIRQMSVVGGLLILAIGLNMIEVKRLKVGNMLPGIFIPCVYYIGKLLYFKIF</sequence>
<evidence type="ECO:0008006" key="4">
    <source>
        <dbReference type="Google" id="ProtNLM"/>
    </source>
</evidence>
<keyword evidence="3" id="KW-1185">Reference proteome</keyword>
<dbReference type="PANTHER" id="PTHR36111">
    <property type="entry name" value="INNER MEMBRANE PROTEIN-RELATED"/>
    <property type="match status" value="1"/>
</dbReference>
<dbReference type="Proteomes" id="UP000579281">
    <property type="component" value="Unassembled WGS sequence"/>
</dbReference>
<dbReference type="InterPro" id="IPR007563">
    <property type="entry name" value="DUF554"/>
</dbReference>
<gene>
    <name evidence="2" type="ORF">HNQ80_003685</name>
</gene>
<organism evidence="2 3">
    <name type="scientific">Anaerosolibacter carboniphilus</name>
    <dbReference type="NCBI Taxonomy" id="1417629"/>
    <lineage>
        <taxon>Bacteria</taxon>
        <taxon>Bacillati</taxon>
        <taxon>Bacillota</taxon>
        <taxon>Clostridia</taxon>
        <taxon>Peptostreptococcales</taxon>
        <taxon>Thermotaleaceae</taxon>
        <taxon>Anaerosolibacter</taxon>
    </lineage>
</organism>
<feature type="transmembrane region" description="Helical" evidence="1">
    <location>
        <begin position="59"/>
        <end position="77"/>
    </location>
</feature>
<feature type="transmembrane region" description="Helical" evidence="1">
    <location>
        <begin position="98"/>
        <end position="121"/>
    </location>
</feature>
<evidence type="ECO:0000256" key="1">
    <source>
        <dbReference type="SAM" id="Phobius"/>
    </source>
</evidence>
<keyword evidence="1" id="KW-1133">Transmembrane helix</keyword>
<feature type="transmembrane region" description="Helical" evidence="1">
    <location>
        <begin position="141"/>
        <end position="163"/>
    </location>
</feature>
<dbReference type="PANTHER" id="PTHR36111:SF2">
    <property type="entry name" value="INNER MEMBRANE PROTEIN"/>
    <property type="match status" value="1"/>
</dbReference>
<dbReference type="Pfam" id="PF04474">
    <property type="entry name" value="DUF554"/>
    <property type="match status" value="1"/>
</dbReference>
<name>A0A841L338_9FIRM</name>
<protein>
    <recommendedName>
        <fullName evidence="4">DUF554 domain-containing protein</fullName>
    </recommendedName>
</protein>
<comment type="caution">
    <text evidence="2">The sequence shown here is derived from an EMBL/GenBank/DDBJ whole genome shotgun (WGS) entry which is preliminary data.</text>
</comment>
<keyword evidence="1" id="KW-0812">Transmembrane</keyword>
<proteinExistence type="predicted"/>